<protein>
    <recommendedName>
        <fullName evidence="3">AB hydrolase-1 domain-containing protein</fullName>
    </recommendedName>
</protein>
<evidence type="ECO:0008006" key="3">
    <source>
        <dbReference type="Google" id="ProtNLM"/>
    </source>
</evidence>
<dbReference type="PANTHER" id="PTHR43265">
    <property type="entry name" value="ESTERASE ESTD"/>
    <property type="match status" value="1"/>
</dbReference>
<dbReference type="SUPFAM" id="SSF53474">
    <property type="entry name" value="alpha/beta-Hydrolases"/>
    <property type="match status" value="1"/>
</dbReference>
<dbReference type="Gene3D" id="3.40.50.1820">
    <property type="entry name" value="alpha/beta hydrolase"/>
    <property type="match status" value="1"/>
</dbReference>
<dbReference type="InterPro" id="IPR053145">
    <property type="entry name" value="AB_hydrolase_Est10"/>
</dbReference>
<accession>A0ABP8US70</accession>
<keyword evidence="2" id="KW-1185">Reference proteome</keyword>
<dbReference type="EMBL" id="BAABHK010000024">
    <property type="protein sequence ID" value="GAA4638673.1"/>
    <property type="molecule type" value="Genomic_DNA"/>
</dbReference>
<dbReference type="InterPro" id="IPR029058">
    <property type="entry name" value="AB_hydrolase_fold"/>
</dbReference>
<gene>
    <name evidence="1" type="ORF">GCM10023196_097360</name>
</gene>
<proteinExistence type="predicted"/>
<evidence type="ECO:0000313" key="1">
    <source>
        <dbReference type="EMBL" id="GAA4638673.1"/>
    </source>
</evidence>
<organism evidence="1 2">
    <name type="scientific">Actinoallomurus vinaceus</name>
    <dbReference type="NCBI Taxonomy" id="1080074"/>
    <lineage>
        <taxon>Bacteria</taxon>
        <taxon>Bacillati</taxon>
        <taxon>Actinomycetota</taxon>
        <taxon>Actinomycetes</taxon>
        <taxon>Streptosporangiales</taxon>
        <taxon>Thermomonosporaceae</taxon>
        <taxon>Actinoallomurus</taxon>
    </lineage>
</organism>
<evidence type="ECO:0000313" key="2">
    <source>
        <dbReference type="Proteomes" id="UP001501442"/>
    </source>
</evidence>
<sequence length="204" mass="21937">MVGHSEGALFALWLADRLRGTPEAPRALVLAAPPGHRYLDLLSRQLTEQYRAAQSAGRLPAATAAVYIRDLRVVVGAIRTTGKPPAHFADPALASLFTPVNTAFLAQADRQDPFVLARRLAPGLPVLVLRGTKDVQVDVSDIRRLMNGLSGDHGAQRADIPDADHVFKVVIGTPNPATDYPDPNRPFAPQVAPRLTAFLRGTFG</sequence>
<name>A0ABP8US70_9ACTN</name>
<dbReference type="Proteomes" id="UP001501442">
    <property type="component" value="Unassembled WGS sequence"/>
</dbReference>
<comment type="caution">
    <text evidence="1">The sequence shown here is derived from an EMBL/GenBank/DDBJ whole genome shotgun (WGS) entry which is preliminary data.</text>
</comment>
<dbReference type="PANTHER" id="PTHR43265:SF1">
    <property type="entry name" value="ESTERASE ESTD"/>
    <property type="match status" value="1"/>
</dbReference>
<reference evidence="2" key="1">
    <citation type="journal article" date="2019" name="Int. J. Syst. Evol. Microbiol.">
        <title>The Global Catalogue of Microorganisms (GCM) 10K type strain sequencing project: providing services to taxonomists for standard genome sequencing and annotation.</title>
        <authorList>
            <consortium name="The Broad Institute Genomics Platform"/>
            <consortium name="The Broad Institute Genome Sequencing Center for Infectious Disease"/>
            <person name="Wu L."/>
            <person name="Ma J."/>
        </authorList>
    </citation>
    <scope>NUCLEOTIDE SEQUENCE [LARGE SCALE GENOMIC DNA]</scope>
    <source>
        <strain evidence="2">JCM 17939</strain>
    </source>
</reference>